<evidence type="ECO:0000256" key="2">
    <source>
        <dbReference type="ARBA" id="ARBA00023125"/>
    </source>
</evidence>
<dbReference type="Gene3D" id="1.10.10.60">
    <property type="entry name" value="Homeodomain-like"/>
    <property type="match status" value="2"/>
</dbReference>
<dbReference type="InterPro" id="IPR018060">
    <property type="entry name" value="HTH_AraC"/>
</dbReference>
<dbReference type="Pfam" id="PF12833">
    <property type="entry name" value="HTH_18"/>
    <property type="match status" value="1"/>
</dbReference>
<keyword evidence="3" id="KW-0804">Transcription</keyword>
<dbReference type="PROSITE" id="PS00041">
    <property type="entry name" value="HTH_ARAC_FAMILY_1"/>
    <property type="match status" value="1"/>
</dbReference>
<dbReference type="PRINTS" id="PR00032">
    <property type="entry name" value="HTHARAC"/>
</dbReference>
<name>A0AAU7PLE2_9FIRM</name>
<dbReference type="InterPro" id="IPR018062">
    <property type="entry name" value="HTH_AraC-typ_CS"/>
</dbReference>
<dbReference type="GO" id="GO:0003700">
    <property type="term" value="F:DNA-binding transcription factor activity"/>
    <property type="evidence" value="ECO:0007669"/>
    <property type="project" value="InterPro"/>
</dbReference>
<dbReference type="PANTHER" id="PTHR43280">
    <property type="entry name" value="ARAC-FAMILY TRANSCRIPTIONAL REGULATOR"/>
    <property type="match status" value="1"/>
</dbReference>
<dbReference type="SUPFAM" id="SSF51215">
    <property type="entry name" value="Regulatory protein AraC"/>
    <property type="match status" value="1"/>
</dbReference>
<evidence type="ECO:0000256" key="3">
    <source>
        <dbReference type="ARBA" id="ARBA00023163"/>
    </source>
</evidence>
<evidence type="ECO:0000259" key="4">
    <source>
        <dbReference type="PROSITE" id="PS01124"/>
    </source>
</evidence>
<feature type="domain" description="HTH araC/xylS-type" evidence="4">
    <location>
        <begin position="194"/>
        <end position="292"/>
    </location>
</feature>
<sequence>MMDTNVMQDASEIVRYDQMGIPLYIQRDRLSDYPDRKALCHWHEDLEFIRILRGQMYYHINGKRILLKKDDCLMVNARQMHYGYSCNRQDCDFICILFHPQLFTGNKLLFQKYIVPIMENQAMEYIYFDGLSSEGRETAALLDQVYFSKEHAAVAYEIEVVGIILALWKRLCERCKAISPETAVQGGSDLSVQKDMVSFIHQHYGEKLSLSDIAASGSICRSKCCIIFKRFLQQSPIDFLNSYRLEVSRGLLKDTADSITQVALACGFNHLSYYSKLFLRSYGCTPSQYRNLHSQ</sequence>
<keyword evidence="1" id="KW-0805">Transcription regulation</keyword>
<gene>
    <name evidence="5" type="ORF">ABFV83_14650</name>
</gene>
<dbReference type="PANTHER" id="PTHR43280:SF28">
    <property type="entry name" value="HTH-TYPE TRANSCRIPTIONAL ACTIVATOR RHAS"/>
    <property type="match status" value="1"/>
</dbReference>
<proteinExistence type="predicted"/>
<protein>
    <submittedName>
        <fullName evidence="5">AraC family transcriptional regulator</fullName>
    </submittedName>
</protein>
<dbReference type="RefSeq" id="WP_349944842.1">
    <property type="nucleotide sequence ID" value="NZ_CP157940.1"/>
</dbReference>
<dbReference type="InterPro" id="IPR009057">
    <property type="entry name" value="Homeodomain-like_sf"/>
</dbReference>
<evidence type="ECO:0000256" key="1">
    <source>
        <dbReference type="ARBA" id="ARBA00023015"/>
    </source>
</evidence>
<dbReference type="SMART" id="SM00342">
    <property type="entry name" value="HTH_ARAC"/>
    <property type="match status" value="1"/>
</dbReference>
<dbReference type="InterPro" id="IPR020449">
    <property type="entry name" value="Tscrpt_reg_AraC-type_HTH"/>
</dbReference>
<dbReference type="InterPro" id="IPR003313">
    <property type="entry name" value="AraC-bd"/>
</dbReference>
<accession>A0AAU7PLE2</accession>
<dbReference type="InterPro" id="IPR014710">
    <property type="entry name" value="RmlC-like_jellyroll"/>
</dbReference>
<dbReference type="AlphaFoldDB" id="A0AAU7PLE2"/>
<dbReference type="CDD" id="cd02208">
    <property type="entry name" value="cupin_RmlC-like"/>
    <property type="match status" value="1"/>
</dbReference>
<reference evidence="5" key="1">
    <citation type="submission" date="2024-06" db="EMBL/GenBank/DDBJ databases">
        <title>Lacrimispora cavernae sp. nov., a novel anaerobe isolated from bat guano pile inside a cave.</title>
        <authorList>
            <person name="Miller S.L."/>
            <person name="Lu N."/>
            <person name="King J."/>
            <person name="Sankaranarayanan K."/>
            <person name="Lawson P.A."/>
        </authorList>
    </citation>
    <scope>NUCLEOTIDE SEQUENCE</scope>
    <source>
        <strain evidence="5">BS-2</strain>
    </source>
</reference>
<keyword evidence="2" id="KW-0238">DNA-binding</keyword>
<dbReference type="Pfam" id="PF02311">
    <property type="entry name" value="AraC_binding"/>
    <property type="match status" value="1"/>
</dbReference>
<dbReference type="GO" id="GO:0043565">
    <property type="term" value="F:sequence-specific DNA binding"/>
    <property type="evidence" value="ECO:0007669"/>
    <property type="project" value="InterPro"/>
</dbReference>
<organism evidence="5">
    <name type="scientific">Lacrimispora sp. BS-2</name>
    <dbReference type="NCBI Taxonomy" id="3151850"/>
    <lineage>
        <taxon>Bacteria</taxon>
        <taxon>Bacillati</taxon>
        <taxon>Bacillota</taxon>
        <taxon>Clostridia</taxon>
        <taxon>Lachnospirales</taxon>
        <taxon>Lachnospiraceae</taxon>
        <taxon>Lacrimispora</taxon>
    </lineage>
</organism>
<dbReference type="SUPFAM" id="SSF46689">
    <property type="entry name" value="Homeodomain-like"/>
    <property type="match status" value="1"/>
</dbReference>
<evidence type="ECO:0000313" key="5">
    <source>
        <dbReference type="EMBL" id="XBS53057.1"/>
    </source>
</evidence>
<dbReference type="PROSITE" id="PS01124">
    <property type="entry name" value="HTH_ARAC_FAMILY_2"/>
    <property type="match status" value="1"/>
</dbReference>
<dbReference type="Gene3D" id="2.60.120.10">
    <property type="entry name" value="Jelly Rolls"/>
    <property type="match status" value="1"/>
</dbReference>
<dbReference type="EMBL" id="CP157940">
    <property type="protein sequence ID" value="XBS53057.1"/>
    <property type="molecule type" value="Genomic_DNA"/>
</dbReference>
<dbReference type="InterPro" id="IPR037923">
    <property type="entry name" value="HTH-like"/>
</dbReference>